<evidence type="ECO:0000313" key="1">
    <source>
        <dbReference type="EMBL" id="KAK6775897.1"/>
    </source>
</evidence>
<name>A0AAN8SX79_SOLBU</name>
<proteinExistence type="predicted"/>
<dbReference type="Proteomes" id="UP001371456">
    <property type="component" value="Unassembled WGS sequence"/>
</dbReference>
<dbReference type="AlphaFoldDB" id="A0AAN8SX79"/>
<keyword evidence="2" id="KW-1185">Reference proteome</keyword>
<dbReference type="EMBL" id="JBANQN010000011">
    <property type="protein sequence ID" value="KAK6775897.1"/>
    <property type="molecule type" value="Genomic_DNA"/>
</dbReference>
<comment type="caution">
    <text evidence="1">The sequence shown here is derived from an EMBL/GenBank/DDBJ whole genome shotgun (WGS) entry which is preliminary data.</text>
</comment>
<evidence type="ECO:0000313" key="2">
    <source>
        <dbReference type="Proteomes" id="UP001371456"/>
    </source>
</evidence>
<sequence length="199" mass="22471">MDTKKWPMLVDWEEIFGNDRATEEFAKGSLDAVEEIQRSQSLGLFNNMSLGFPIDLDGYEKAGSSHRPNMTSGETENVTVAAAFPGASQNENVDAFEPEKAESQQTNKQGYGGGYNFFTDSQDRRMGALIDKIGNRDKSDLRDQIYSIIESPIFELYSTEKRIKPIMVLCDGVKKLELFICMGELEHQTMMFMIINVKL</sequence>
<protein>
    <submittedName>
        <fullName evidence="1">Uncharacterized protein</fullName>
    </submittedName>
</protein>
<accession>A0AAN8SX79</accession>
<organism evidence="1 2">
    <name type="scientific">Solanum bulbocastanum</name>
    <name type="common">Wild potato</name>
    <dbReference type="NCBI Taxonomy" id="147425"/>
    <lineage>
        <taxon>Eukaryota</taxon>
        <taxon>Viridiplantae</taxon>
        <taxon>Streptophyta</taxon>
        <taxon>Embryophyta</taxon>
        <taxon>Tracheophyta</taxon>
        <taxon>Spermatophyta</taxon>
        <taxon>Magnoliopsida</taxon>
        <taxon>eudicotyledons</taxon>
        <taxon>Gunneridae</taxon>
        <taxon>Pentapetalae</taxon>
        <taxon>asterids</taxon>
        <taxon>lamiids</taxon>
        <taxon>Solanales</taxon>
        <taxon>Solanaceae</taxon>
        <taxon>Solanoideae</taxon>
        <taxon>Solaneae</taxon>
        <taxon>Solanum</taxon>
    </lineage>
</organism>
<gene>
    <name evidence="1" type="ORF">RDI58_026898</name>
</gene>
<reference evidence="1 2" key="1">
    <citation type="submission" date="2024-02" db="EMBL/GenBank/DDBJ databases">
        <title>de novo genome assembly of Solanum bulbocastanum strain 11H21.</title>
        <authorList>
            <person name="Hosaka A.J."/>
        </authorList>
    </citation>
    <scope>NUCLEOTIDE SEQUENCE [LARGE SCALE GENOMIC DNA]</scope>
    <source>
        <tissue evidence="1">Young leaves</tissue>
    </source>
</reference>